<dbReference type="InterPro" id="IPR007428">
    <property type="entry name" value="MlaA"/>
</dbReference>
<organism evidence="4 5">
    <name type="scientific">Pseudomonas syringae</name>
    <dbReference type="NCBI Taxonomy" id="317"/>
    <lineage>
        <taxon>Bacteria</taxon>
        <taxon>Pseudomonadati</taxon>
        <taxon>Pseudomonadota</taxon>
        <taxon>Gammaproteobacteria</taxon>
        <taxon>Pseudomonadales</taxon>
        <taxon>Pseudomonadaceae</taxon>
        <taxon>Pseudomonas</taxon>
    </lineage>
</organism>
<proteinExistence type="inferred from homology"/>
<dbReference type="PROSITE" id="PS51257">
    <property type="entry name" value="PROKAR_LIPOPROTEIN"/>
    <property type="match status" value="1"/>
</dbReference>
<dbReference type="Pfam" id="PF04333">
    <property type="entry name" value="MlaA"/>
    <property type="match status" value="1"/>
</dbReference>
<dbReference type="RefSeq" id="WP_020292390.1">
    <property type="nucleotide sequence ID" value="NZ_JPQT01000130.1"/>
</dbReference>
<evidence type="ECO:0000313" key="4">
    <source>
        <dbReference type="EMBL" id="KFE47108.1"/>
    </source>
</evidence>
<dbReference type="GO" id="GO:0120010">
    <property type="term" value="P:intermembrane phospholipid transfer"/>
    <property type="evidence" value="ECO:0007669"/>
    <property type="project" value="TreeGrafter"/>
</dbReference>
<evidence type="ECO:0000256" key="1">
    <source>
        <dbReference type="ARBA" id="ARBA00010634"/>
    </source>
</evidence>
<comment type="caution">
    <text evidence="4">The sequence shown here is derived from an EMBL/GenBank/DDBJ whole genome shotgun (WGS) entry which is preliminary data.</text>
</comment>
<evidence type="ECO:0000256" key="2">
    <source>
        <dbReference type="ARBA" id="ARBA00022729"/>
    </source>
</evidence>
<feature type="chain" id="PRO_5001798300" evidence="3">
    <location>
        <begin position="35"/>
        <end position="262"/>
    </location>
</feature>
<dbReference type="EMBL" id="JPQT01000130">
    <property type="protein sequence ID" value="KFE47108.1"/>
    <property type="molecule type" value="Genomic_DNA"/>
</dbReference>
<dbReference type="PANTHER" id="PTHR30035">
    <property type="entry name" value="LIPOPROTEIN VACJ-RELATED"/>
    <property type="match status" value="1"/>
</dbReference>
<protein>
    <submittedName>
        <fullName evidence="4">ABC transporter</fullName>
    </submittedName>
</protein>
<keyword evidence="2 3" id="KW-0732">Signal</keyword>
<evidence type="ECO:0000256" key="3">
    <source>
        <dbReference type="SAM" id="SignalP"/>
    </source>
</evidence>
<feature type="signal peptide" evidence="3">
    <location>
        <begin position="1"/>
        <end position="34"/>
    </location>
</feature>
<reference evidence="4 5" key="1">
    <citation type="submission" date="2014-07" db="EMBL/GenBank/DDBJ databases">
        <title>Draft Genome Sequences of Environmental Pseudomonas syringae strains.</title>
        <authorList>
            <person name="Baltrus D.A."/>
            <person name="Berge O."/>
            <person name="Morris C."/>
        </authorList>
    </citation>
    <scope>NUCLEOTIDE SEQUENCE [LARGE SCALE GENOMIC DNA]</scope>
    <source>
        <strain evidence="4 5">CEB003</strain>
    </source>
</reference>
<dbReference type="PRINTS" id="PR01805">
    <property type="entry name" value="VACJLIPOPROT"/>
</dbReference>
<comment type="similarity">
    <text evidence="1">Belongs to the MlaA family.</text>
</comment>
<dbReference type="PATRIC" id="fig|317.174.peg.4815"/>
<gene>
    <name evidence="4" type="ORF">IV02_23540</name>
</gene>
<sequence length="262" mass="27624">MPIIKYASPVVRSTLAGFVAVLAAGCASAPSAPAGPCDDVSYTLHDPAEPVNRGIFAFNRTVDDYALAPVARGYLHLPDFFQTGVHNFVANFGEPKVFINDLLQGNGERSVATFGRFVINTTAGLVGLIDVSGKMGIERHKADFGQTFGVWNIASGPIVELPLFGTSNLRDATGKVLSFAVDPLGSNSDTVNTLGTINTVGGIVDGRAGLLPVTDALRKQPDYYLALRDTVAQKRANFVVEGKKGSVVQPLVSCPGVESDDE</sequence>
<dbReference type="PANTHER" id="PTHR30035:SF3">
    <property type="entry name" value="INTERMEMBRANE PHOSPHOLIPID TRANSPORT SYSTEM LIPOPROTEIN MLAA"/>
    <property type="match status" value="1"/>
</dbReference>
<evidence type="ECO:0000313" key="5">
    <source>
        <dbReference type="Proteomes" id="UP000028643"/>
    </source>
</evidence>
<name>A0A085UV95_PSESX</name>
<dbReference type="GO" id="GO:0016020">
    <property type="term" value="C:membrane"/>
    <property type="evidence" value="ECO:0007669"/>
    <property type="project" value="InterPro"/>
</dbReference>
<accession>A0A085UV95</accession>
<dbReference type="Proteomes" id="UP000028643">
    <property type="component" value="Unassembled WGS sequence"/>
</dbReference>
<dbReference type="AlphaFoldDB" id="A0A085UV95"/>